<keyword evidence="3" id="KW-1185">Reference proteome</keyword>
<evidence type="ECO:0000313" key="2">
    <source>
        <dbReference type="EMBL" id="KZT69097.1"/>
    </source>
</evidence>
<reference evidence="2 3" key="1">
    <citation type="journal article" date="2016" name="Mol. Biol. Evol.">
        <title>Comparative Genomics of Early-Diverging Mushroom-Forming Fungi Provides Insights into the Origins of Lignocellulose Decay Capabilities.</title>
        <authorList>
            <person name="Nagy L.G."/>
            <person name="Riley R."/>
            <person name="Tritt A."/>
            <person name="Adam C."/>
            <person name="Daum C."/>
            <person name="Floudas D."/>
            <person name="Sun H."/>
            <person name="Yadav J.S."/>
            <person name="Pangilinan J."/>
            <person name="Larsson K.H."/>
            <person name="Matsuura K."/>
            <person name="Barry K."/>
            <person name="Labutti K."/>
            <person name="Kuo R."/>
            <person name="Ohm R.A."/>
            <person name="Bhattacharya S.S."/>
            <person name="Shirouzu T."/>
            <person name="Yoshinaga Y."/>
            <person name="Martin F.M."/>
            <person name="Grigoriev I.V."/>
            <person name="Hibbett D.S."/>
        </authorList>
    </citation>
    <scope>NUCLEOTIDE SEQUENCE [LARGE SCALE GENOMIC DNA]</scope>
    <source>
        <strain evidence="2 3">L-15889</strain>
    </source>
</reference>
<dbReference type="EMBL" id="KV429060">
    <property type="protein sequence ID" value="KZT69097.1"/>
    <property type="molecule type" value="Genomic_DNA"/>
</dbReference>
<evidence type="ECO:0000313" key="3">
    <source>
        <dbReference type="Proteomes" id="UP000076727"/>
    </source>
</evidence>
<dbReference type="OrthoDB" id="10547997at2759"/>
<sequence>MNSAPEHRHVTREPLPDDVPVLETPDIIESKEVGEEFPAVLTPLAKYFTTRTLPAPFNTRDRYPLVHAPEAAHPTTIEDDSPSYSPGTQCLARLRMIPWCFRDINLPRVYPAGHLPSDKKSMWTDWMGGVIEKEMRSMTISGAIVKSYIVRAMRPSDRQWIRLRVIPYFGELLVLGDPPLVGNHPSHAHPVVFFQQVFDSNNAYVGILTDIVSTRTGQIQQSMYLWCRVVMMRYDREKKEKVLATVQGGPYDRPQHSYLSITVGSEVPLLAANSDTRHALFQRGAVIWNDPAPMQSIRNMGCELWRRAEDAITPV</sequence>
<feature type="compositionally biased region" description="Basic and acidic residues" evidence="1">
    <location>
        <begin position="1"/>
        <end position="15"/>
    </location>
</feature>
<protein>
    <submittedName>
        <fullName evidence="2">Uncharacterized protein</fullName>
    </submittedName>
</protein>
<dbReference type="AlphaFoldDB" id="A0A165Q773"/>
<gene>
    <name evidence="2" type="ORF">DAEQUDRAFT_765657</name>
</gene>
<organism evidence="2 3">
    <name type="scientific">Daedalea quercina L-15889</name>
    <dbReference type="NCBI Taxonomy" id="1314783"/>
    <lineage>
        <taxon>Eukaryota</taxon>
        <taxon>Fungi</taxon>
        <taxon>Dikarya</taxon>
        <taxon>Basidiomycota</taxon>
        <taxon>Agaricomycotina</taxon>
        <taxon>Agaricomycetes</taxon>
        <taxon>Polyporales</taxon>
        <taxon>Fomitopsis</taxon>
    </lineage>
</organism>
<feature type="region of interest" description="Disordered" evidence="1">
    <location>
        <begin position="1"/>
        <end position="21"/>
    </location>
</feature>
<evidence type="ECO:0000256" key="1">
    <source>
        <dbReference type="SAM" id="MobiDB-lite"/>
    </source>
</evidence>
<dbReference type="Proteomes" id="UP000076727">
    <property type="component" value="Unassembled WGS sequence"/>
</dbReference>
<name>A0A165Q773_9APHY</name>
<accession>A0A165Q773</accession>
<proteinExistence type="predicted"/>